<evidence type="ECO:0000313" key="2">
    <source>
        <dbReference type="Proteomes" id="UP000004245"/>
    </source>
</evidence>
<protein>
    <submittedName>
        <fullName evidence="1">Uncharacterized protein</fullName>
    </submittedName>
</protein>
<sequence>MINKEITLEQLRDFILRQAPMTFDVYDKAKAADPDDVFTTRWASGRIDGLLQIIQVIDSDAFDMLLADRHARMGTENWTDEFDDLGN</sequence>
<organism evidence="1 2">
    <name type="scientific">Prescottella equi ATCC 33707</name>
    <dbReference type="NCBI Taxonomy" id="525370"/>
    <lineage>
        <taxon>Bacteria</taxon>
        <taxon>Bacillati</taxon>
        <taxon>Actinomycetota</taxon>
        <taxon>Actinomycetes</taxon>
        <taxon>Mycobacteriales</taxon>
        <taxon>Nocardiaceae</taxon>
        <taxon>Prescottella</taxon>
    </lineage>
</organism>
<comment type="caution">
    <text evidence="1">The sequence shown here is derived from an EMBL/GenBank/DDBJ whole genome shotgun (WGS) entry which is preliminary data.</text>
</comment>
<dbReference type="Proteomes" id="UP000004245">
    <property type="component" value="Unassembled WGS sequence"/>
</dbReference>
<reference evidence="1" key="1">
    <citation type="submission" date="2011-01" db="EMBL/GenBank/DDBJ databases">
        <authorList>
            <person name="Muzny D."/>
            <person name="Qin X."/>
            <person name="Buhay C."/>
            <person name="Dugan-Rocha S."/>
            <person name="Ding Y."/>
            <person name="Chen G."/>
            <person name="Hawes A."/>
            <person name="Holder M."/>
            <person name="Jhangiani S."/>
            <person name="Johnson A."/>
            <person name="Khan Z."/>
            <person name="Li Z."/>
            <person name="Liu W."/>
            <person name="Liu X."/>
            <person name="Perez L."/>
            <person name="Shen H."/>
            <person name="Wang Q."/>
            <person name="Watt J."/>
            <person name="Xi L."/>
            <person name="Xin Y."/>
            <person name="Zhou J."/>
            <person name="Deng J."/>
            <person name="Jiang H."/>
            <person name="Liu Y."/>
            <person name="Qu J."/>
            <person name="Song X.-Z."/>
            <person name="Zhang L."/>
            <person name="Villasana D."/>
            <person name="Johnson A."/>
            <person name="Liu J."/>
            <person name="Liyanage D."/>
            <person name="Lorensuhewa L."/>
            <person name="Robinson T."/>
            <person name="Song A."/>
            <person name="Song B.-B."/>
            <person name="Dinh H."/>
            <person name="Thornton R."/>
            <person name="Coyle M."/>
            <person name="Francisco L."/>
            <person name="Jackson L."/>
            <person name="Javaid M."/>
            <person name="Korchina V."/>
            <person name="Kovar C."/>
            <person name="Mata R."/>
            <person name="Mathew T."/>
            <person name="Ngo R."/>
            <person name="Nguyen L."/>
            <person name="Nguyen N."/>
            <person name="Okwuonu G."/>
            <person name="Ongeri F."/>
            <person name="Pham C."/>
            <person name="Simmons D."/>
            <person name="Wilczek-Boney K."/>
            <person name="Hale W."/>
            <person name="Jakkamsetti A."/>
            <person name="Pham P."/>
            <person name="Ruth R."/>
            <person name="San Lucas F."/>
            <person name="Warren J."/>
            <person name="Zhang J."/>
            <person name="Zhao Z."/>
            <person name="Zhou C."/>
            <person name="Zhu D."/>
            <person name="Lee S."/>
            <person name="Bess C."/>
            <person name="Blankenburg K."/>
            <person name="Forbes L."/>
            <person name="Fu Q."/>
            <person name="Gubbala S."/>
            <person name="Hirani K."/>
            <person name="Jayaseelan J.C."/>
            <person name="Lara F."/>
            <person name="Munidasa M."/>
            <person name="Palculict T."/>
            <person name="Patil S."/>
            <person name="Pu L.-L."/>
            <person name="Saada N."/>
            <person name="Tang L."/>
            <person name="Weissenberger G."/>
            <person name="Zhu Y."/>
            <person name="Hemphill L."/>
            <person name="Shang Y."/>
            <person name="Youmans B."/>
            <person name="Ayvaz T."/>
            <person name="Ross M."/>
            <person name="Santibanez J."/>
            <person name="Aqrawi P."/>
            <person name="Gross S."/>
            <person name="Joshi V."/>
            <person name="Fowler G."/>
            <person name="Nazareth L."/>
            <person name="Reid J."/>
            <person name="Worley K."/>
            <person name="Petrosino J."/>
            <person name="Highlander S."/>
            <person name="Gibbs R."/>
        </authorList>
    </citation>
    <scope>NUCLEOTIDE SEQUENCE [LARGE SCALE GENOMIC DNA]</scope>
    <source>
        <strain evidence="1">ATCC 33707</strain>
    </source>
</reference>
<name>E9T0M1_RHOHA</name>
<dbReference type="OrthoDB" id="9857909at2"/>
<proteinExistence type="predicted"/>
<dbReference type="AlphaFoldDB" id="E9T0M1"/>
<keyword evidence="2" id="KW-1185">Reference proteome</keyword>
<dbReference type="RefSeq" id="WP_005515288.1">
    <property type="nucleotide sequence ID" value="NZ_CM001149.1"/>
</dbReference>
<dbReference type="HOGENOM" id="CLU_2481227_0_0_11"/>
<gene>
    <name evidence="1" type="ORF">HMPREF0724_12180</name>
</gene>
<evidence type="ECO:0000313" key="1">
    <source>
        <dbReference type="EMBL" id="EGD23972.1"/>
    </source>
</evidence>
<dbReference type="EMBL" id="ADNW02000010">
    <property type="protein sequence ID" value="EGD23972.1"/>
    <property type="molecule type" value="Genomic_DNA"/>
</dbReference>
<accession>E9T0M1</accession>